<name>A0A150XQR3_ROSEK</name>
<evidence type="ECO:0000313" key="1">
    <source>
        <dbReference type="EMBL" id="KYG81089.1"/>
    </source>
</evidence>
<dbReference type="STRING" id="279360.MB14_15045"/>
<dbReference type="AlphaFoldDB" id="A0A150XQR3"/>
<protein>
    <submittedName>
        <fullName evidence="1">Uncharacterized protein</fullName>
    </submittedName>
</protein>
<organism evidence="1 2">
    <name type="scientific">Roseivirga ehrenbergii (strain DSM 102268 / JCM 13514 / KCTC 12282 / NCIMB 14502 / KMM 6017)</name>
    <dbReference type="NCBI Taxonomy" id="279360"/>
    <lineage>
        <taxon>Bacteria</taxon>
        <taxon>Pseudomonadati</taxon>
        <taxon>Bacteroidota</taxon>
        <taxon>Cytophagia</taxon>
        <taxon>Cytophagales</taxon>
        <taxon>Roseivirgaceae</taxon>
        <taxon>Roseivirga</taxon>
    </lineage>
</organism>
<dbReference type="OrthoDB" id="7794186at2"/>
<gene>
    <name evidence="1" type="ORF">MB14_15045</name>
</gene>
<dbReference type="RefSeq" id="WP_062589710.1">
    <property type="nucleotide sequence ID" value="NZ_LQZQ01000003.1"/>
</dbReference>
<accession>A0A150XQR3</accession>
<evidence type="ECO:0000313" key="2">
    <source>
        <dbReference type="Proteomes" id="UP000075583"/>
    </source>
</evidence>
<sequence>MRGYFFSVTFIFLFFYSFNLFSQVPANDDKVNALELTLDTIGGFLSSGAPYSNYNATVDGVRPTNWQVGPNKNIWFKFKPGPSGIGNITVRRGTIKGAMLALYDSSMNEVGSKGKEPNLWTNNGLVVEGLDTAQYYYLTIDSYQGGTFDLFIRGSIDNDYKEGALELTLDANGDFYSSGAPYSNYSATADGDRPSNWQSGPSKNIWFKFKPGPSGIANITVRRGNIKGSMLALYDSNMNEVGSKGSDPNYWTNNGLVLKELDSAQYYYLAVDSYVYSSYQGGTFDLYIRGSIDNDYKEGALELTLDANGDFYSSGAPYNNYSATADGDRPSNWQSGPSKNIWFKFKPGPSGIANIIVRRGGLQGAMLALYDSSMNEVGSKGSDPNYWTNNGLVLKELDSAQYYYLSVDSYVYSSYQGGTFDLYIQGSIDNDYKEGALELTLDANGDFYSSGAPYNNYNATADGDRPSNWQGGPSKNIWFKFKPGTSGIANITVKRGGVYGAMLALYDSNMNEVGSKGNESNLWNNNGLVVEGLDSTQYYYLSVDSYVYSSYQGGTFDLYIQGSIDNDYKEGALELTLDANGDFYSSGAPYNNSSATADGDRPSNWQEGPNKNIWFKVWIPEDGSMDFEINRGSIKRIMYALYDSQDSLIASDGYIGNFDSRNFNVQSLKGNQFYYLTVDSYLYSGWFGGSFGISVSFQKQVNCTNELWAISSGAWDDPNTWSDTEGGQPVSAIPCEETVVYIKGFDVSFNTTETVVAKRLELIGTSSSVMTRLNVQTGELNVVEKIVTSGAGAKLQSSTNSTIKVIGAGGG</sequence>
<reference evidence="1" key="1">
    <citation type="submission" date="2016-01" db="EMBL/GenBank/DDBJ databases">
        <title>Genome sequencing of Roseivirga ehrenbergii KMM 6017.</title>
        <authorList>
            <person name="Selvaratnam C."/>
            <person name="Thevarajoo S."/>
            <person name="Goh K.M."/>
            <person name="Ee R."/>
            <person name="Chan K.-G."/>
            <person name="Chong C.S."/>
        </authorList>
    </citation>
    <scope>NUCLEOTIDE SEQUENCE [LARGE SCALE GENOMIC DNA]</scope>
    <source>
        <strain evidence="1">KMM 6017</strain>
    </source>
</reference>
<dbReference type="Proteomes" id="UP000075583">
    <property type="component" value="Unassembled WGS sequence"/>
</dbReference>
<proteinExistence type="predicted"/>
<keyword evidence="2" id="KW-1185">Reference proteome</keyword>
<comment type="caution">
    <text evidence="1">The sequence shown here is derived from an EMBL/GenBank/DDBJ whole genome shotgun (WGS) entry which is preliminary data.</text>
</comment>
<dbReference type="EMBL" id="LQZQ01000003">
    <property type="protein sequence ID" value="KYG81089.1"/>
    <property type="molecule type" value="Genomic_DNA"/>
</dbReference>